<reference evidence="2" key="1">
    <citation type="journal article" date="2015" name="Proc. Natl. Acad. Sci. U.S.A.">
        <title>Networks of energetic and metabolic interactions define dynamics in microbial communities.</title>
        <authorList>
            <person name="Embree M."/>
            <person name="Liu J.K."/>
            <person name="Al-Bassam M.M."/>
            <person name="Zengler K."/>
        </authorList>
    </citation>
    <scope>NUCLEOTIDE SEQUENCE</scope>
</reference>
<proteinExistence type="predicted"/>
<feature type="coiled-coil region" evidence="1">
    <location>
        <begin position="125"/>
        <end position="159"/>
    </location>
</feature>
<accession>A0A0W8E8M3</accession>
<name>A0A0W8E8M3_9ZZZZ</name>
<dbReference type="EMBL" id="LNQE01001834">
    <property type="protein sequence ID" value="KUG04948.1"/>
    <property type="molecule type" value="Genomic_DNA"/>
</dbReference>
<gene>
    <name evidence="2" type="ORF">ASZ90_017627</name>
</gene>
<organism evidence="2">
    <name type="scientific">hydrocarbon metagenome</name>
    <dbReference type="NCBI Taxonomy" id="938273"/>
    <lineage>
        <taxon>unclassified sequences</taxon>
        <taxon>metagenomes</taxon>
        <taxon>ecological metagenomes</taxon>
    </lineage>
</organism>
<keyword evidence="1" id="KW-0175">Coiled coil</keyword>
<comment type="caution">
    <text evidence="2">The sequence shown here is derived from an EMBL/GenBank/DDBJ whole genome shotgun (WGS) entry which is preliminary data.</text>
</comment>
<sequence length="173" mass="20227">MSEDTKSTKRNYEDLTKVPDLLELWKKMYFKTEEACSGISKEFVASKTFVDMLDQARDQYLSHHKLSEQFLDQYYDNNPVPSKKDIARVAELVIALEDKVDNLDIQIMDNINIMAKSMLKLVDSQQASRDEAVKFREEIQNLNEKLDYIEAELKRLVQQLKSDPETISHEETM</sequence>
<protein>
    <submittedName>
        <fullName evidence="2">Polyhydroxyalkanoate synthesis repressor phar</fullName>
    </submittedName>
</protein>
<evidence type="ECO:0000256" key="1">
    <source>
        <dbReference type="SAM" id="Coils"/>
    </source>
</evidence>
<dbReference type="AlphaFoldDB" id="A0A0W8E8M3"/>
<evidence type="ECO:0000313" key="2">
    <source>
        <dbReference type="EMBL" id="KUG04948.1"/>
    </source>
</evidence>